<evidence type="ECO:0000313" key="3">
    <source>
        <dbReference type="Proteomes" id="UP000288607"/>
    </source>
</evidence>
<dbReference type="RefSeq" id="WP_241227171.1">
    <property type="nucleotide sequence ID" value="NZ_QXGJ01000001.1"/>
</dbReference>
<reference evidence="2 3" key="1">
    <citation type="submission" date="2018-09" db="EMBL/GenBank/DDBJ databases">
        <title>Characterization of the phylogenetic diversity of five novel species belonging to the genus Bifidobacterium.</title>
        <authorList>
            <person name="Lugli G.A."/>
            <person name="Duranti S."/>
            <person name="Milani C."/>
        </authorList>
    </citation>
    <scope>NUCLEOTIDE SEQUENCE [LARGE SCALE GENOMIC DNA]</scope>
    <source>
        <strain evidence="2 3">2028B</strain>
    </source>
</reference>
<feature type="region of interest" description="Disordered" evidence="1">
    <location>
        <begin position="1"/>
        <end position="20"/>
    </location>
</feature>
<name>A0A430FIQ8_9BIFI</name>
<evidence type="ECO:0000256" key="1">
    <source>
        <dbReference type="SAM" id="MobiDB-lite"/>
    </source>
</evidence>
<gene>
    <name evidence="2" type="ORF">D2E23_0389</name>
</gene>
<dbReference type="Gene3D" id="3.40.50.300">
    <property type="entry name" value="P-loop containing nucleotide triphosphate hydrolases"/>
    <property type="match status" value="1"/>
</dbReference>
<sequence length="488" mass="54071">MCRRSESRTSRSTPIPGASELVIPDDMATTSEPSLNAFVEALGFALDPWQRAINRLALAKRADGLWAARNVDMSIPRQTGKTFTAGFIPFHRCIRNPRFTAIWTTHHFSVTQDTFQTLRDIALMDEMNPFIDPDHGIHSAAGKEAIYFRNGSRIAFKARENGAIRGFKKVGLLVLDEAQHLTDSALASVLPTQNRADNPQTWYMGTPPGPDQQGDVFARHRANALAGRSARTLYVEFSAERGTDPLDRNQWMRANPSYPQHTSDESILNLYEELAPDDFRRECLGIWDDVTFHSAIDPDAWAAGIVERRATTPNGWTAIGVDMPPDRSSLAIGACRAWPDGVAHVELAMFRDTRQYGTAWAVDWITQRWPRMAAVVIDAQSPATVLVPDLKRRGVQVTLTGPTDMGQAVGRFQDMLRDRRLAHLTQAPLDMAVGGCTLRHIGQSGAMGWNKLGSDVDISPLVAVTLALHGAMTSRRRPGQTQRMIRLA</sequence>
<accession>A0A430FIQ8</accession>
<organism evidence="2 3">
    <name type="scientific">Bifidobacterium callimiconis</name>
    <dbReference type="NCBI Taxonomy" id="2306973"/>
    <lineage>
        <taxon>Bacteria</taxon>
        <taxon>Bacillati</taxon>
        <taxon>Actinomycetota</taxon>
        <taxon>Actinomycetes</taxon>
        <taxon>Bifidobacteriales</taxon>
        <taxon>Bifidobacteriaceae</taxon>
        <taxon>Bifidobacterium</taxon>
    </lineage>
</organism>
<dbReference type="Pfam" id="PF03237">
    <property type="entry name" value="Terminase_6N"/>
    <property type="match status" value="1"/>
</dbReference>
<dbReference type="Proteomes" id="UP000288607">
    <property type="component" value="Unassembled WGS sequence"/>
</dbReference>
<dbReference type="InterPro" id="IPR027417">
    <property type="entry name" value="P-loop_NTPase"/>
</dbReference>
<evidence type="ECO:0000313" key="2">
    <source>
        <dbReference type="EMBL" id="RSX52661.1"/>
    </source>
</evidence>
<dbReference type="SUPFAM" id="SSF52540">
    <property type="entry name" value="P-loop containing nucleoside triphosphate hydrolases"/>
    <property type="match status" value="1"/>
</dbReference>
<protein>
    <submittedName>
        <fullName evidence="2">Terminase</fullName>
    </submittedName>
</protein>
<comment type="caution">
    <text evidence="2">The sequence shown here is derived from an EMBL/GenBank/DDBJ whole genome shotgun (WGS) entry which is preliminary data.</text>
</comment>
<proteinExistence type="predicted"/>
<dbReference type="AlphaFoldDB" id="A0A430FIQ8"/>
<dbReference type="EMBL" id="QXGJ01000001">
    <property type="protein sequence ID" value="RSX52661.1"/>
    <property type="molecule type" value="Genomic_DNA"/>
</dbReference>
<keyword evidence="3" id="KW-1185">Reference proteome</keyword>